<organism evidence="17 18">
    <name type="scientific">Nicrophorus vespilloides</name>
    <name type="common">Boreal carrion beetle</name>
    <dbReference type="NCBI Taxonomy" id="110193"/>
    <lineage>
        <taxon>Eukaryota</taxon>
        <taxon>Metazoa</taxon>
        <taxon>Ecdysozoa</taxon>
        <taxon>Arthropoda</taxon>
        <taxon>Hexapoda</taxon>
        <taxon>Insecta</taxon>
        <taxon>Pterygota</taxon>
        <taxon>Neoptera</taxon>
        <taxon>Endopterygota</taxon>
        <taxon>Coleoptera</taxon>
        <taxon>Polyphaga</taxon>
        <taxon>Staphyliniformia</taxon>
        <taxon>Silphidae</taxon>
        <taxon>Nicrophorinae</taxon>
        <taxon>Nicrophorus</taxon>
    </lineage>
</organism>
<dbReference type="Gene3D" id="1.10.510.10">
    <property type="entry name" value="Transferase(Phosphotransferase) domain 1"/>
    <property type="match status" value="1"/>
</dbReference>
<dbReference type="PANTHER" id="PTHR24346">
    <property type="entry name" value="MAP/MICROTUBULE AFFINITY-REGULATING KINASE"/>
    <property type="match status" value="1"/>
</dbReference>
<dbReference type="RefSeq" id="XP_017786757.1">
    <property type="nucleotide sequence ID" value="XM_017931268.1"/>
</dbReference>
<feature type="domain" description="Protein kinase" evidence="16">
    <location>
        <begin position="20"/>
        <end position="271"/>
    </location>
</feature>
<feature type="compositionally biased region" description="Polar residues" evidence="15">
    <location>
        <begin position="376"/>
        <end position="391"/>
    </location>
</feature>
<comment type="cofactor">
    <cofactor evidence="1">
        <name>Mg(2+)</name>
        <dbReference type="ChEBI" id="CHEBI:18420"/>
    </cofactor>
</comment>
<evidence type="ECO:0000313" key="18">
    <source>
        <dbReference type="RefSeq" id="XP_017786757.1"/>
    </source>
</evidence>
<dbReference type="Proteomes" id="UP000695000">
    <property type="component" value="Unplaced"/>
</dbReference>
<dbReference type="CDD" id="cd14340">
    <property type="entry name" value="UBA_BRSK"/>
    <property type="match status" value="1"/>
</dbReference>
<comment type="similarity">
    <text evidence="2">Belongs to the protein kinase superfamily. CAMK Ser/Thr protein kinase family. SNF1 subfamily.</text>
</comment>
<dbReference type="PROSITE" id="PS00108">
    <property type="entry name" value="PROTEIN_KINASE_ST"/>
    <property type="match status" value="1"/>
</dbReference>
<dbReference type="SMART" id="SM00220">
    <property type="entry name" value="S_TKc"/>
    <property type="match status" value="1"/>
</dbReference>
<evidence type="ECO:0000256" key="13">
    <source>
        <dbReference type="ARBA" id="ARBA00048679"/>
    </source>
</evidence>
<evidence type="ECO:0000256" key="3">
    <source>
        <dbReference type="ARBA" id="ARBA00012513"/>
    </source>
</evidence>
<evidence type="ECO:0000256" key="8">
    <source>
        <dbReference type="ARBA" id="ARBA00022777"/>
    </source>
</evidence>
<keyword evidence="7 14" id="KW-0547">Nucleotide-binding</keyword>
<keyword evidence="8 18" id="KW-0418">Kinase</keyword>
<evidence type="ECO:0000256" key="15">
    <source>
        <dbReference type="SAM" id="MobiDB-lite"/>
    </source>
</evidence>
<keyword evidence="10" id="KW-0460">Magnesium</keyword>
<keyword evidence="4" id="KW-0723">Serine/threonine-protein kinase</keyword>
<accession>A0ABM1NIV7</accession>
<feature type="compositionally biased region" description="Low complexity" evidence="15">
    <location>
        <begin position="468"/>
        <end position="478"/>
    </location>
</feature>
<keyword evidence="6" id="KW-0479">Metal-binding</keyword>
<evidence type="ECO:0000256" key="11">
    <source>
        <dbReference type="ARBA" id="ARBA00022902"/>
    </source>
</evidence>
<feature type="compositionally biased region" description="Polar residues" evidence="15">
    <location>
        <begin position="763"/>
        <end position="789"/>
    </location>
</feature>
<evidence type="ECO:0000259" key="16">
    <source>
        <dbReference type="PROSITE" id="PS50011"/>
    </source>
</evidence>
<keyword evidence="5" id="KW-0808">Transferase</keyword>
<evidence type="ECO:0000256" key="7">
    <source>
        <dbReference type="ARBA" id="ARBA00022741"/>
    </source>
</evidence>
<dbReference type="PROSITE" id="PS50011">
    <property type="entry name" value="PROTEIN_KINASE_DOM"/>
    <property type="match status" value="1"/>
</dbReference>
<dbReference type="SUPFAM" id="SSF56112">
    <property type="entry name" value="Protein kinase-like (PK-like)"/>
    <property type="match status" value="1"/>
</dbReference>
<dbReference type="InterPro" id="IPR008271">
    <property type="entry name" value="Ser/Thr_kinase_AS"/>
</dbReference>
<feature type="compositionally biased region" description="Low complexity" evidence="15">
    <location>
        <begin position="408"/>
        <end position="444"/>
    </location>
</feature>
<proteinExistence type="inferred from homology"/>
<evidence type="ECO:0000256" key="1">
    <source>
        <dbReference type="ARBA" id="ARBA00001946"/>
    </source>
</evidence>
<evidence type="ECO:0000256" key="6">
    <source>
        <dbReference type="ARBA" id="ARBA00022723"/>
    </source>
</evidence>
<dbReference type="Pfam" id="PF21122">
    <property type="entry name" value="KA1_BRSK"/>
    <property type="match status" value="1"/>
</dbReference>
<dbReference type="Pfam" id="PF00069">
    <property type="entry name" value="Pkinase"/>
    <property type="match status" value="1"/>
</dbReference>
<dbReference type="InterPro" id="IPR011009">
    <property type="entry name" value="Kinase-like_dom_sf"/>
</dbReference>
<evidence type="ECO:0000256" key="4">
    <source>
        <dbReference type="ARBA" id="ARBA00022527"/>
    </source>
</evidence>
<keyword evidence="11" id="KW-0524">Neurogenesis</keyword>
<name>A0ABM1NIV7_NICVS</name>
<feature type="region of interest" description="Disordered" evidence="15">
    <location>
        <begin position="759"/>
        <end position="794"/>
    </location>
</feature>
<evidence type="ECO:0000256" key="10">
    <source>
        <dbReference type="ARBA" id="ARBA00022842"/>
    </source>
</evidence>
<feature type="region of interest" description="Disordered" evidence="15">
    <location>
        <begin position="369"/>
        <end position="512"/>
    </location>
</feature>
<dbReference type="GO" id="GO:0016301">
    <property type="term" value="F:kinase activity"/>
    <property type="evidence" value="ECO:0007669"/>
    <property type="project" value="UniProtKB-KW"/>
</dbReference>
<dbReference type="InterPro" id="IPR048622">
    <property type="entry name" value="BRSK1_2-like_UBA"/>
</dbReference>
<dbReference type="PROSITE" id="PS00107">
    <property type="entry name" value="PROTEIN_KINASE_ATP"/>
    <property type="match status" value="1"/>
</dbReference>
<sequence>MQNKDGTNSSSEVHQYVGPYRLEKTLGKGQTGLVKLGVHCVTGKKVAIKIINREKLSESVLMKVEREIAIMKLIDHPHVLGLSDVYENKKYLYLVLEHVSGGELFDYLVKKGRLTPKEARRFFRQIISALDFCHSHSICHRDLKPENLLLDEKNNIKIADFGMASLQPQGSMLETSCGSPHYACPEVIRGEKYDGRRADVWSCGVILYALLVGALPFDDDNLRQLLEKVKRGVFHIPHFVPPDCQSLLRGMIEVNPEKRLTLSEINKHAWVTAGGKGELELELPMMEVVQTHVLPSIESVDPDVLQAICSLGCFKEREKLIQHLLSPNHNTEKVIYFLLLERKRRRPAYEDEDSMLRIRVTEAADPPRKRIDTCRVNGQNTLQFGQISEGSPLTPRRSHYKRHHARRSPSTGSTHSSLSIHSPTRSSSGASSPVHFNSTSSTNSHRISSPVNQRSSSHHTGGGHRTSTHVTSNTHVTVTPPPPSTPTHHRANSSGGNSGPYLLSALTSPENDTTNLVTGPTILTPMTPPGSPHSSNTGHHWRSRLTTIKNSFLGSPRFHRRKLQTSSEEVHLTPESSPELTKKSWFGSLMTTEKDETFTILVKGKPLATVKADLIHAFLSIAELSHSVSSPMSFRVEYKRGTTGPAMFQRHVRFQVDISTITKQTGDNAKEFLFAITFTLLSGNIRRFRRVCEHIQAQVCTRRPPPSPRAQRKFTTEISESSSCGSDSSELYLNSRQLEGSDLESECSIFDVRTAAREAGRRASTNNNTETIEQLPSTPKAVRSSSENTDSCEKTCITTMSGSSIA</sequence>
<evidence type="ECO:0000256" key="5">
    <source>
        <dbReference type="ARBA" id="ARBA00022679"/>
    </source>
</evidence>
<reference evidence="18" key="1">
    <citation type="submission" date="2025-08" db="UniProtKB">
        <authorList>
            <consortium name="RefSeq"/>
        </authorList>
    </citation>
    <scope>IDENTIFICATION</scope>
    <source>
        <tissue evidence="18">Whole Larva</tissue>
    </source>
</reference>
<dbReference type="PANTHER" id="PTHR24346:SF36">
    <property type="entry name" value="SERINE_THREONINE-PROTEIN KINASE BRSK1 ISOFORM X1-RELATED"/>
    <property type="match status" value="1"/>
</dbReference>
<dbReference type="GeneID" id="108569637"/>
<feature type="compositionally biased region" description="Basic residues" evidence="15">
    <location>
        <begin position="396"/>
        <end position="407"/>
    </location>
</feature>
<dbReference type="EC" id="2.7.11.1" evidence="3"/>
<gene>
    <name evidence="18" type="primary">LOC108569637</name>
</gene>
<dbReference type="InterPro" id="IPR000719">
    <property type="entry name" value="Prot_kinase_dom"/>
</dbReference>
<evidence type="ECO:0000256" key="12">
    <source>
        <dbReference type="ARBA" id="ARBA00047899"/>
    </source>
</evidence>
<dbReference type="InterPro" id="IPR017441">
    <property type="entry name" value="Protein_kinase_ATP_BS"/>
</dbReference>
<comment type="catalytic activity">
    <reaction evidence="12">
        <text>L-threonyl-[protein] + ATP = O-phospho-L-threonyl-[protein] + ADP + H(+)</text>
        <dbReference type="Rhea" id="RHEA:46608"/>
        <dbReference type="Rhea" id="RHEA-COMP:11060"/>
        <dbReference type="Rhea" id="RHEA-COMP:11605"/>
        <dbReference type="ChEBI" id="CHEBI:15378"/>
        <dbReference type="ChEBI" id="CHEBI:30013"/>
        <dbReference type="ChEBI" id="CHEBI:30616"/>
        <dbReference type="ChEBI" id="CHEBI:61977"/>
        <dbReference type="ChEBI" id="CHEBI:456216"/>
        <dbReference type="EC" id="2.7.11.1"/>
    </reaction>
</comment>
<dbReference type="Pfam" id="PF21115">
    <property type="entry name" value="UBA_BRSK"/>
    <property type="match status" value="1"/>
</dbReference>
<evidence type="ECO:0000313" key="17">
    <source>
        <dbReference type="Proteomes" id="UP000695000"/>
    </source>
</evidence>
<evidence type="ECO:0000256" key="14">
    <source>
        <dbReference type="PROSITE-ProRule" id="PRU10141"/>
    </source>
</evidence>
<keyword evidence="17" id="KW-1185">Reference proteome</keyword>
<feature type="binding site" evidence="14">
    <location>
        <position position="49"/>
    </location>
    <ligand>
        <name>ATP</name>
        <dbReference type="ChEBI" id="CHEBI:30616"/>
    </ligand>
</feature>
<protein>
    <recommendedName>
        <fullName evidence="3">non-specific serine/threonine protein kinase</fullName>
        <ecNumber evidence="3">2.7.11.1</ecNumber>
    </recommendedName>
</protein>
<evidence type="ECO:0000256" key="2">
    <source>
        <dbReference type="ARBA" id="ARBA00006234"/>
    </source>
</evidence>
<keyword evidence="9 14" id="KW-0067">ATP-binding</keyword>
<dbReference type="CDD" id="cd14081">
    <property type="entry name" value="STKc_BRSK1_2"/>
    <property type="match status" value="1"/>
</dbReference>
<comment type="catalytic activity">
    <reaction evidence="13">
        <text>L-seryl-[protein] + ATP = O-phospho-L-seryl-[protein] + ADP + H(+)</text>
        <dbReference type="Rhea" id="RHEA:17989"/>
        <dbReference type="Rhea" id="RHEA-COMP:9863"/>
        <dbReference type="Rhea" id="RHEA-COMP:11604"/>
        <dbReference type="ChEBI" id="CHEBI:15378"/>
        <dbReference type="ChEBI" id="CHEBI:29999"/>
        <dbReference type="ChEBI" id="CHEBI:30616"/>
        <dbReference type="ChEBI" id="CHEBI:83421"/>
        <dbReference type="ChEBI" id="CHEBI:456216"/>
        <dbReference type="EC" id="2.7.11.1"/>
    </reaction>
</comment>
<evidence type="ECO:0000256" key="9">
    <source>
        <dbReference type="ARBA" id="ARBA00022840"/>
    </source>
</evidence>